<feature type="transmembrane region" description="Helical" evidence="5">
    <location>
        <begin position="144"/>
        <end position="169"/>
    </location>
</feature>
<evidence type="ECO:0000256" key="5">
    <source>
        <dbReference type="SAM" id="Phobius"/>
    </source>
</evidence>
<keyword evidence="3 5" id="KW-1133">Transmembrane helix</keyword>
<dbReference type="AlphaFoldDB" id="A0A8H8NSQ2"/>
<dbReference type="KEGG" id="rsx:RhiXN_02587"/>
<dbReference type="RefSeq" id="XP_043177900.1">
    <property type="nucleotide sequence ID" value="XM_043322404.1"/>
</dbReference>
<evidence type="ECO:0000256" key="3">
    <source>
        <dbReference type="ARBA" id="ARBA00022989"/>
    </source>
</evidence>
<gene>
    <name evidence="6" type="ORF">RhiXN_02587</name>
</gene>
<organism evidence="6 7">
    <name type="scientific">Rhizoctonia solani</name>
    <dbReference type="NCBI Taxonomy" id="456999"/>
    <lineage>
        <taxon>Eukaryota</taxon>
        <taxon>Fungi</taxon>
        <taxon>Dikarya</taxon>
        <taxon>Basidiomycota</taxon>
        <taxon>Agaricomycotina</taxon>
        <taxon>Agaricomycetes</taxon>
        <taxon>Cantharellales</taxon>
        <taxon>Ceratobasidiaceae</taxon>
        <taxon>Rhizoctonia</taxon>
    </lineage>
</organism>
<evidence type="ECO:0000313" key="6">
    <source>
        <dbReference type="EMBL" id="QRW17663.1"/>
    </source>
</evidence>
<feature type="transmembrane region" description="Helical" evidence="5">
    <location>
        <begin position="75"/>
        <end position="93"/>
    </location>
</feature>
<evidence type="ECO:0000256" key="2">
    <source>
        <dbReference type="ARBA" id="ARBA00022692"/>
    </source>
</evidence>
<protein>
    <submittedName>
        <fullName evidence="6">Amino acid permease</fullName>
    </submittedName>
</protein>
<keyword evidence="4 5" id="KW-0472">Membrane</keyword>
<feature type="transmembrane region" description="Helical" evidence="5">
    <location>
        <begin position="99"/>
        <end position="123"/>
    </location>
</feature>
<feature type="transmembrane region" description="Helical" evidence="5">
    <location>
        <begin position="290"/>
        <end position="308"/>
    </location>
</feature>
<dbReference type="Pfam" id="PF13520">
    <property type="entry name" value="AA_permease_2"/>
    <property type="match status" value="1"/>
</dbReference>
<proteinExistence type="predicted"/>
<sequence>MPHLDNLPSDLLELGSAIRLNGANYVYLLQCSGKTLGAIGAAATLLDAVATSVVSAATAGAYLQGEISTGLIKEWHIGLLLLVSISLIALVSLRESSAFTLSITIIHMSVMTALMVGAAITWAHTGMGVLRNNWELRPAGGANIARSIFNGVCIGFLGVTGFECTPAYIQNIKPHSYGPTLRNLLIMALFLNAPLMLFVYALLPSETILSGANVLSLLAEVTIGRPMRIVIVVDCLLVLAGGVFAGLVTGSRLVESLAHFFTRDCLDNVLCKFPVYYATGGNVALNPQTLGLFVAYFAVVLLGMLFPISRLKIAHIALWILDQTKFIQPYRLDRSVGSWIKRFREDPVVLWVKDDHINCLVQAIIYIQRNELTSRVRLVHAYQNITTVPSELKANTRILDEAFPSITLDLVFIQGDFSPELVEAASQELNIPRGQMFMSCPGKDHPWQLGDYQGVRVIDF</sequence>
<dbReference type="InterPro" id="IPR002293">
    <property type="entry name" value="AA/rel_permease1"/>
</dbReference>
<dbReference type="GeneID" id="67024867"/>
<comment type="subcellular location">
    <subcellularLocation>
        <location evidence="1">Membrane</location>
        <topology evidence="1">Multi-pass membrane protein</topology>
    </subcellularLocation>
</comment>
<evidence type="ECO:0000256" key="4">
    <source>
        <dbReference type="ARBA" id="ARBA00023136"/>
    </source>
</evidence>
<dbReference type="GO" id="GO:0022857">
    <property type="term" value="F:transmembrane transporter activity"/>
    <property type="evidence" value="ECO:0007669"/>
    <property type="project" value="InterPro"/>
</dbReference>
<dbReference type="EMBL" id="CP059660">
    <property type="protein sequence ID" value="QRW17663.1"/>
    <property type="molecule type" value="Genomic_DNA"/>
</dbReference>
<reference evidence="6" key="1">
    <citation type="submission" date="2020-05" db="EMBL/GenBank/DDBJ databases">
        <title>Evolutionary and genomic comparisons of hybrid uninucleate and nonhybrid Rhizoctonia fungi.</title>
        <authorList>
            <person name="Li C."/>
            <person name="Chen X."/>
        </authorList>
    </citation>
    <scope>NUCLEOTIDE SEQUENCE</scope>
    <source>
        <strain evidence="6">AG-1 IA</strain>
    </source>
</reference>
<keyword evidence="2 5" id="KW-0812">Transmembrane</keyword>
<feature type="transmembrane region" description="Helical" evidence="5">
    <location>
        <begin position="181"/>
        <end position="203"/>
    </location>
</feature>
<feature type="transmembrane region" description="Helical" evidence="5">
    <location>
        <begin position="36"/>
        <end position="63"/>
    </location>
</feature>
<name>A0A8H8NSQ2_9AGAM</name>
<evidence type="ECO:0000256" key="1">
    <source>
        <dbReference type="ARBA" id="ARBA00004141"/>
    </source>
</evidence>
<dbReference type="Proteomes" id="UP000650533">
    <property type="component" value="Chromosome 3"/>
</dbReference>
<accession>A0A8H8NSQ2</accession>
<feature type="transmembrane region" description="Helical" evidence="5">
    <location>
        <begin position="229"/>
        <end position="248"/>
    </location>
</feature>
<dbReference type="Gene3D" id="1.20.1740.10">
    <property type="entry name" value="Amino acid/polyamine transporter I"/>
    <property type="match status" value="1"/>
</dbReference>
<evidence type="ECO:0000313" key="7">
    <source>
        <dbReference type="Proteomes" id="UP000650533"/>
    </source>
</evidence>
<dbReference type="GO" id="GO:0016020">
    <property type="term" value="C:membrane"/>
    <property type="evidence" value="ECO:0007669"/>
    <property type="project" value="UniProtKB-SubCell"/>
</dbReference>